<keyword evidence="2" id="KW-1133">Transmembrane helix</keyword>
<feature type="compositionally biased region" description="Low complexity" evidence="1">
    <location>
        <begin position="265"/>
        <end position="287"/>
    </location>
</feature>
<feature type="domain" description="VWFA" evidence="3">
    <location>
        <begin position="293"/>
        <end position="464"/>
    </location>
</feature>
<feature type="region of interest" description="Disordered" evidence="1">
    <location>
        <begin position="265"/>
        <end position="291"/>
    </location>
</feature>
<dbReference type="Proteomes" id="UP000198929">
    <property type="component" value="Unassembled WGS sequence"/>
</dbReference>
<proteinExistence type="predicted"/>
<dbReference type="PROSITE" id="PS50234">
    <property type="entry name" value="VWFA"/>
    <property type="match status" value="1"/>
</dbReference>
<dbReference type="InterPro" id="IPR002035">
    <property type="entry name" value="VWF_A"/>
</dbReference>
<keyword evidence="2" id="KW-0812">Transmembrane</keyword>
<evidence type="ECO:0000256" key="2">
    <source>
        <dbReference type="SAM" id="Phobius"/>
    </source>
</evidence>
<keyword evidence="5" id="KW-1185">Reference proteome</keyword>
<protein>
    <submittedName>
        <fullName evidence="4">von Willebrand factor type A domain-containing protein</fullName>
    </submittedName>
</protein>
<dbReference type="SMART" id="SM00327">
    <property type="entry name" value="VWA"/>
    <property type="match status" value="1"/>
</dbReference>
<evidence type="ECO:0000259" key="3">
    <source>
        <dbReference type="PROSITE" id="PS50234"/>
    </source>
</evidence>
<dbReference type="STRING" id="1121357.SAMN05661109_00459"/>
<dbReference type="RefSeq" id="WP_092255512.1">
    <property type="nucleotide sequence ID" value="NZ_CP047199.1"/>
</dbReference>
<reference evidence="5" key="1">
    <citation type="submission" date="2016-10" db="EMBL/GenBank/DDBJ databases">
        <authorList>
            <person name="Varghese N."/>
            <person name="Submissions S."/>
        </authorList>
    </citation>
    <scope>NUCLEOTIDE SEQUENCE [LARGE SCALE GENOMIC DNA]</scope>
    <source>
        <strain evidence="5">DSM 20524</strain>
    </source>
</reference>
<dbReference type="EMBL" id="FOGQ01000001">
    <property type="protein sequence ID" value="SER51677.1"/>
    <property type="molecule type" value="Genomic_DNA"/>
</dbReference>
<evidence type="ECO:0000313" key="5">
    <source>
        <dbReference type="Proteomes" id="UP000198929"/>
    </source>
</evidence>
<name>A0A1H9PTX9_9CORY</name>
<feature type="transmembrane region" description="Helical" evidence="2">
    <location>
        <begin position="16"/>
        <end position="36"/>
    </location>
</feature>
<evidence type="ECO:0000313" key="4">
    <source>
        <dbReference type="EMBL" id="SER51677.1"/>
    </source>
</evidence>
<dbReference type="CDD" id="cd00198">
    <property type="entry name" value="vWFA"/>
    <property type="match status" value="1"/>
</dbReference>
<dbReference type="SUPFAM" id="SSF53300">
    <property type="entry name" value="vWA-like"/>
    <property type="match status" value="1"/>
</dbReference>
<evidence type="ECO:0000256" key="1">
    <source>
        <dbReference type="SAM" id="MobiDB-lite"/>
    </source>
</evidence>
<dbReference type="InterPro" id="IPR036465">
    <property type="entry name" value="vWFA_dom_sf"/>
</dbReference>
<feature type="region of interest" description="Disordered" evidence="1">
    <location>
        <begin position="110"/>
        <end position="147"/>
    </location>
</feature>
<keyword evidence="2" id="KW-0472">Membrane</keyword>
<organism evidence="4 5">
    <name type="scientific">Corynebacterium cystitidis DSM 20524</name>
    <dbReference type="NCBI Taxonomy" id="1121357"/>
    <lineage>
        <taxon>Bacteria</taxon>
        <taxon>Bacillati</taxon>
        <taxon>Actinomycetota</taxon>
        <taxon>Actinomycetes</taxon>
        <taxon>Mycobacteriales</taxon>
        <taxon>Corynebacteriaceae</taxon>
        <taxon>Corynebacterium</taxon>
    </lineage>
</organism>
<sequence>MGRHSSGENNYKLSRGLSATLIALVLIIALIAWFFFLREDSGEDQAQPNCISGDLTLPIATTNEEITQPLIEAYAASQPIVRDYCVTPRLVSAISAAAVVVAANSPVTNGALDEASRTPSTSERLAVASDPAGVSGESKTPNPAEVKADDVDYSTATDAAIAARVASVLAETPEQARAALGATGGSYQVASKSAGEKNFVALDGAEVIYTAIPLNPDGEVTEDQTRAGLHFAQFAAASYEGAEAAESIDPSVWAAAAQVVSQAQISGHAKDSAPSPTPTAESSTSESQAHTTDTLFLLDTSQAMGPFADAAARGIGEAANKVIDEDHEVALWNYSSPLNPGVTKSWRSNVQFTDEKDAVSKKVAVLANAGDSNTREAVRAAVETLAGFNGEYHIVLVTAGTSDAGDDAAFLSTLEPLLADGVTLSVVHVGDGPEDAAVKGIAKTSEHASTADELGDAINKASVL</sequence>
<dbReference type="Gene3D" id="3.40.50.410">
    <property type="entry name" value="von Willebrand factor, type A domain"/>
    <property type="match status" value="1"/>
</dbReference>
<dbReference type="AlphaFoldDB" id="A0A1H9PTX9"/>
<gene>
    <name evidence="4" type="ORF">SAMN05661109_00459</name>
</gene>
<accession>A0A1H9PTX9</accession>
<dbReference type="Pfam" id="PF00092">
    <property type="entry name" value="VWA"/>
    <property type="match status" value="1"/>
</dbReference>